<protein>
    <submittedName>
        <fullName evidence="7">Outer membrane protein</fullName>
    </submittedName>
</protein>
<keyword evidence="4" id="KW-0472">Membrane</keyword>
<evidence type="ECO:0000313" key="7">
    <source>
        <dbReference type="EMBL" id="RAR73964.1"/>
    </source>
</evidence>
<evidence type="ECO:0000256" key="3">
    <source>
        <dbReference type="ARBA" id="ARBA00022729"/>
    </source>
</evidence>
<sequence length="284" mass="30732">MTKAYLPSSAPSVLSPARMRGALAALAVATAGAQAFAQSASPSSAGAQQASEAAASPSGWGLGLGVSSRQRPYAEAGSKTSAIPLIYYENSWVRVIGSGAELKLGRKEFGPSNAVSFGLKLQYDIEGYEAKDSPRLRGMEERKDSFWGGAGVTWSNPIANVSAQVLADLSGNSKGQKMQLQLDRRFTWNRLAVTPRVQAQWLDAKYVDYYFGVRSSEALPGRPQYTGESAMAMSFGVRMDYALMPRQSVFLDVSSTRLPDEIKRSPVVDRSSLSRVTVGYLYRF</sequence>
<proteinExistence type="inferred from homology"/>
<comment type="caution">
    <text evidence="7">The sequence shown here is derived from an EMBL/GenBank/DDBJ whole genome shotgun (WGS) entry which is preliminary data.</text>
</comment>
<evidence type="ECO:0000256" key="2">
    <source>
        <dbReference type="ARBA" id="ARBA00005722"/>
    </source>
</evidence>
<comment type="similarity">
    <text evidence="2">Belongs to the MipA/OmpV family.</text>
</comment>
<reference evidence="7 8" key="1">
    <citation type="submission" date="2018-06" db="EMBL/GenBank/DDBJ databases">
        <title>Genomic Encyclopedia of Archaeal and Bacterial Type Strains, Phase II (KMG-II): from individual species to whole genera.</title>
        <authorList>
            <person name="Goeker M."/>
        </authorList>
    </citation>
    <scope>NUCLEOTIDE SEQUENCE [LARGE SCALE GENOMIC DNA]</scope>
    <source>
        <strain evidence="7 8">CFPB 3232</strain>
    </source>
</reference>
<evidence type="ECO:0000313" key="8">
    <source>
        <dbReference type="Proteomes" id="UP000248856"/>
    </source>
</evidence>
<keyword evidence="8" id="KW-1185">Reference proteome</keyword>
<name>A0A328YKY0_9BURK</name>
<evidence type="ECO:0000256" key="4">
    <source>
        <dbReference type="ARBA" id="ARBA00023136"/>
    </source>
</evidence>
<evidence type="ECO:0000256" key="6">
    <source>
        <dbReference type="SAM" id="SignalP"/>
    </source>
</evidence>
<dbReference type="EMBL" id="QLTA01000070">
    <property type="protein sequence ID" value="RAR73964.1"/>
    <property type="molecule type" value="Genomic_DNA"/>
</dbReference>
<evidence type="ECO:0000256" key="1">
    <source>
        <dbReference type="ARBA" id="ARBA00004442"/>
    </source>
</evidence>
<organism evidence="7 8">
    <name type="scientific">Paracidovorax anthurii</name>
    <dbReference type="NCBI Taxonomy" id="78229"/>
    <lineage>
        <taxon>Bacteria</taxon>
        <taxon>Pseudomonadati</taxon>
        <taxon>Pseudomonadota</taxon>
        <taxon>Betaproteobacteria</taxon>
        <taxon>Burkholderiales</taxon>
        <taxon>Comamonadaceae</taxon>
        <taxon>Paracidovorax</taxon>
    </lineage>
</organism>
<accession>A0A328YKY0</accession>
<comment type="subcellular location">
    <subcellularLocation>
        <location evidence="1">Cell outer membrane</location>
    </subcellularLocation>
</comment>
<dbReference type="RefSeq" id="WP_245951791.1">
    <property type="nucleotide sequence ID" value="NZ_CBCSGC010000296.1"/>
</dbReference>
<dbReference type="PANTHER" id="PTHR38776:SF1">
    <property type="entry name" value="MLTA-INTERACTING PROTEIN-RELATED"/>
    <property type="match status" value="1"/>
</dbReference>
<dbReference type="AlphaFoldDB" id="A0A328YKY0"/>
<feature type="chain" id="PRO_5016256989" evidence="6">
    <location>
        <begin position="38"/>
        <end position="284"/>
    </location>
</feature>
<dbReference type="PANTHER" id="PTHR38776">
    <property type="entry name" value="MLTA-INTERACTING PROTEIN-RELATED"/>
    <property type="match status" value="1"/>
</dbReference>
<dbReference type="GO" id="GO:0009279">
    <property type="term" value="C:cell outer membrane"/>
    <property type="evidence" value="ECO:0007669"/>
    <property type="project" value="UniProtKB-SubCell"/>
</dbReference>
<keyword evidence="3 6" id="KW-0732">Signal</keyword>
<evidence type="ECO:0000256" key="5">
    <source>
        <dbReference type="ARBA" id="ARBA00023237"/>
    </source>
</evidence>
<dbReference type="Proteomes" id="UP000248856">
    <property type="component" value="Unassembled WGS sequence"/>
</dbReference>
<dbReference type="Pfam" id="PF06629">
    <property type="entry name" value="MipA"/>
    <property type="match status" value="1"/>
</dbReference>
<gene>
    <name evidence="7" type="ORF">AX018_10702</name>
</gene>
<feature type="signal peptide" evidence="6">
    <location>
        <begin position="1"/>
        <end position="37"/>
    </location>
</feature>
<keyword evidence="5" id="KW-0998">Cell outer membrane</keyword>
<dbReference type="InterPro" id="IPR010583">
    <property type="entry name" value="MipA"/>
</dbReference>